<reference evidence="3 4" key="1">
    <citation type="submission" date="2020-02" db="EMBL/GenBank/DDBJ databases">
        <title>Whole-genome analyses of novel actinobacteria.</title>
        <authorList>
            <person name="Sahin N."/>
            <person name="Tokatli A."/>
        </authorList>
    </citation>
    <scope>NUCLEOTIDE SEQUENCE [LARGE SCALE GENOMIC DNA]</scope>
    <source>
        <strain evidence="3 4">YC504</strain>
    </source>
</reference>
<feature type="domain" description="DUF1206" evidence="2">
    <location>
        <begin position="27"/>
        <end position="94"/>
    </location>
</feature>
<accession>A0A6G4XXL5</accession>
<evidence type="ECO:0000313" key="3">
    <source>
        <dbReference type="EMBL" id="NGO81341.1"/>
    </source>
</evidence>
<feature type="domain" description="DUF1206" evidence="2">
    <location>
        <begin position="202"/>
        <end position="269"/>
    </location>
</feature>
<organism evidence="3 4">
    <name type="scientific">Streptomyces mesophilus</name>
    <dbReference type="NCBI Taxonomy" id="1775132"/>
    <lineage>
        <taxon>Bacteria</taxon>
        <taxon>Bacillati</taxon>
        <taxon>Actinomycetota</taxon>
        <taxon>Actinomycetes</taxon>
        <taxon>Kitasatosporales</taxon>
        <taxon>Streptomycetaceae</taxon>
        <taxon>Streptomyces</taxon>
    </lineage>
</organism>
<dbReference type="Pfam" id="PF06724">
    <property type="entry name" value="DUF1206"/>
    <property type="match status" value="3"/>
</dbReference>
<dbReference type="InterPro" id="IPR009597">
    <property type="entry name" value="DUF1206"/>
</dbReference>
<feature type="transmembrane region" description="Helical" evidence="1">
    <location>
        <begin position="208"/>
        <end position="225"/>
    </location>
</feature>
<gene>
    <name evidence="3" type="ORF">G6045_37635</name>
</gene>
<dbReference type="AlphaFoldDB" id="A0A6G4XXL5"/>
<comment type="caution">
    <text evidence="3">The sequence shown here is derived from an EMBL/GenBank/DDBJ whole genome shotgun (WGS) entry which is preliminary data.</text>
</comment>
<dbReference type="Proteomes" id="UP000481109">
    <property type="component" value="Unassembled WGS sequence"/>
</dbReference>
<evidence type="ECO:0000313" key="4">
    <source>
        <dbReference type="Proteomes" id="UP000481109"/>
    </source>
</evidence>
<keyword evidence="1" id="KW-0472">Membrane</keyword>
<feature type="transmembrane region" description="Helical" evidence="1">
    <location>
        <begin position="245"/>
        <end position="268"/>
    </location>
</feature>
<feature type="domain" description="DUF1206" evidence="2">
    <location>
        <begin position="110"/>
        <end position="177"/>
    </location>
</feature>
<keyword evidence="4" id="KW-1185">Reference proteome</keyword>
<feature type="transmembrane region" description="Helical" evidence="1">
    <location>
        <begin position="151"/>
        <end position="171"/>
    </location>
</feature>
<sequence>MSELSRRAQRLGRRTDRSDWLDRAAQLGLIAYGLVHLVVGWLAVQLAFGDRSGPASPSGAIEELARQPLGGAIVWATAVGMYLLVVWQLVEAAFGHRWAGNRPWQRVLSLCKAIVYGVLGTSALRIALGSGAQDGERTTDSLTARLMDLPLGQALVAAVGAVIIGIGVASVRKAFTDKFLDTFDRRGTRGTTGTAYTWLGRAGHTAKGVALGVVGVLFGWAALTHEPDKSGGLDEALRKVLEQPFGPALLTALGLGIFCFGCFCFAWARHLDR</sequence>
<proteinExistence type="predicted"/>
<keyword evidence="1" id="KW-0812">Transmembrane</keyword>
<evidence type="ECO:0000259" key="2">
    <source>
        <dbReference type="Pfam" id="PF06724"/>
    </source>
</evidence>
<evidence type="ECO:0000256" key="1">
    <source>
        <dbReference type="SAM" id="Phobius"/>
    </source>
</evidence>
<keyword evidence="1" id="KW-1133">Transmembrane helix</keyword>
<name>A0A6G4XXL5_9ACTN</name>
<feature type="transmembrane region" description="Helical" evidence="1">
    <location>
        <begin position="110"/>
        <end position="131"/>
    </location>
</feature>
<feature type="transmembrane region" description="Helical" evidence="1">
    <location>
        <begin position="27"/>
        <end position="48"/>
    </location>
</feature>
<dbReference type="RefSeq" id="WP_165336740.1">
    <property type="nucleotide sequence ID" value="NZ_JAAKZW010000313.1"/>
</dbReference>
<feature type="transmembrane region" description="Helical" evidence="1">
    <location>
        <begin position="68"/>
        <end position="90"/>
    </location>
</feature>
<dbReference type="EMBL" id="JAAKZW010000313">
    <property type="protein sequence ID" value="NGO81341.1"/>
    <property type="molecule type" value="Genomic_DNA"/>
</dbReference>
<protein>
    <submittedName>
        <fullName evidence="3">DUF1206 domain-containing protein</fullName>
    </submittedName>
</protein>